<dbReference type="EC" id="2.7.1.161" evidence="3 16"/>
<keyword evidence="19" id="KW-1185">Reference proteome</keyword>
<feature type="binding site" evidence="16">
    <location>
        <begin position="10"/>
        <end position="15"/>
    </location>
    <ligand>
        <name>CDP</name>
        <dbReference type="ChEBI" id="CHEBI:58069"/>
    </ligand>
</feature>
<dbReference type="PANTHER" id="PTHR40706">
    <property type="entry name" value="RIBOFLAVIN KINASE"/>
    <property type="match status" value="1"/>
</dbReference>
<keyword evidence="7 16" id="KW-0808">Transferase</keyword>
<keyword evidence="10 16" id="KW-0418">Kinase</keyword>
<evidence type="ECO:0000256" key="7">
    <source>
        <dbReference type="ARBA" id="ARBA00022679"/>
    </source>
</evidence>
<comment type="similarity">
    <text evidence="2 16">Belongs to the archaeal riboflavin kinase family.</text>
</comment>
<accession>A0A1D3KZF7</accession>
<dbReference type="EMBL" id="LT607756">
    <property type="protein sequence ID" value="SCG84640.1"/>
    <property type="molecule type" value="Genomic_DNA"/>
</dbReference>
<comment type="caution">
    <text evidence="16">Lacks conserved residue(s) required for the propagation of feature annotation.</text>
</comment>
<evidence type="ECO:0000256" key="9">
    <source>
        <dbReference type="ARBA" id="ARBA00022741"/>
    </source>
</evidence>
<name>A0A1D3KZF7_9EURY</name>
<evidence type="ECO:0000256" key="5">
    <source>
        <dbReference type="ARBA" id="ARBA00022630"/>
    </source>
</evidence>
<dbReference type="InterPro" id="IPR023465">
    <property type="entry name" value="Riboflavin_kinase_dom_sf"/>
</dbReference>
<evidence type="ECO:0000259" key="17">
    <source>
        <dbReference type="Pfam" id="PF01982"/>
    </source>
</evidence>
<dbReference type="OrthoDB" id="30955at2157"/>
<gene>
    <name evidence="16 18" type="primary">ribK</name>
    <name evidence="18" type="ORF">MCBB_0051</name>
</gene>
<feature type="binding site" evidence="16">
    <location>
        <begin position="106"/>
        <end position="109"/>
    </location>
    <ligand>
        <name>CDP</name>
        <dbReference type="ChEBI" id="CHEBI:58069"/>
    </ligand>
</feature>
<evidence type="ECO:0000256" key="3">
    <source>
        <dbReference type="ARBA" id="ARBA00011987"/>
    </source>
</evidence>
<dbReference type="GO" id="GO:0009231">
    <property type="term" value="P:riboflavin biosynthetic process"/>
    <property type="evidence" value="ECO:0007669"/>
    <property type="project" value="InterPro"/>
</dbReference>
<sequence>MEIKGIIVSGMGKGTYFMSQDIYREQFKEKLDFKPFVGTLNIGIAVNNIKLINCIPNEKFVMISGKDKFGDVKALKATLNNEVEGALVFPVKTKHPQDVLEFIAETNLRKTLKLEDGDVVTLNIE</sequence>
<dbReference type="RefSeq" id="WP_071905724.1">
    <property type="nucleotide sequence ID" value="NZ_LT607756.1"/>
</dbReference>
<evidence type="ECO:0000256" key="6">
    <source>
        <dbReference type="ARBA" id="ARBA00022643"/>
    </source>
</evidence>
<dbReference type="STRING" id="118062.MCBB_0051"/>
<evidence type="ECO:0000313" key="18">
    <source>
        <dbReference type="EMBL" id="SCG84640.1"/>
    </source>
</evidence>
<feature type="binding site" evidence="16">
    <location>
        <position position="39"/>
    </location>
    <ligand>
        <name>Mg(2+)</name>
        <dbReference type="ChEBI" id="CHEBI:18420"/>
    </ligand>
</feature>
<keyword evidence="6 16" id="KW-0288">FMN</keyword>
<evidence type="ECO:0000313" key="19">
    <source>
        <dbReference type="Proteomes" id="UP000094707"/>
    </source>
</evidence>
<evidence type="ECO:0000256" key="12">
    <source>
        <dbReference type="ARBA" id="ARBA00029789"/>
    </source>
</evidence>
<evidence type="ECO:0000256" key="15">
    <source>
        <dbReference type="ARBA" id="ARBA00047857"/>
    </source>
</evidence>
<dbReference type="Pfam" id="PF01982">
    <property type="entry name" value="CTP-dep_RFKase"/>
    <property type="match status" value="1"/>
</dbReference>
<dbReference type="SUPFAM" id="SSF82114">
    <property type="entry name" value="Riboflavin kinase-like"/>
    <property type="match status" value="1"/>
</dbReference>
<dbReference type="GeneID" id="30410914"/>
<keyword evidence="8 16" id="KW-0479">Metal-binding</keyword>
<feature type="binding site" evidence="16">
    <location>
        <position position="41"/>
    </location>
    <ligand>
        <name>Mg(2+)</name>
        <dbReference type="ChEBI" id="CHEBI:18420"/>
    </ligand>
</feature>
<evidence type="ECO:0000256" key="1">
    <source>
        <dbReference type="ARBA" id="ARBA00005219"/>
    </source>
</evidence>
<comment type="function">
    <text evidence="16">Catalyzes the CTP-dependent phosphorylation of riboflavin (vitamin B2) to form flavin mononucleotide (FMN).</text>
</comment>
<protein>
    <recommendedName>
        <fullName evidence="4 16">Riboflavin kinase</fullName>
        <shortName evidence="16">RFK</shortName>
        <ecNumber evidence="3 16">2.7.1.161</ecNumber>
    </recommendedName>
    <alternativeName>
        <fullName evidence="13 16">CTP-dependent riboflavin kinase</fullName>
    </alternativeName>
    <alternativeName>
        <fullName evidence="14 16">CTP:riboflavin 5'-phosphotransferase</fullName>
    </alternativeName>
    <alternativeName>
        <fullName evidence="12 16">Flavokinase</fullName>
    </alternativeName>
</protein>
<evidence type="ECO:0000256" key="4">
    <source>
        <dbReference type="ARBA" id="ARBA00017394"/>
    </source>
</evidence>
<dbReference type="HAMAP" id="MF_01285">
    <property type="entry name" value="Riboflavin_kinase"/>
    <property type="match status" value="1"/>
</dbReference>
<dbReference type="GO" id="GO:0009398">
    <property type="term" value="P:FMN biosynthetic process"/>
    <property type="evidence" value="ECO:0007669"/>
    <property type="project" value="UniProtKB-UniRule"/>
</dbReference>
<evidence type="ECO:0000256" key="2">
    <source>
        <dbReference type="ARBA" id="ARBA00006428"/>
    </source>
</evidence>
<feature type="binding site" evidence="16">
    <location>
        <position position="93"/>
    </location>
    <ligand>
        <name>FMN</name>
        <dbReference type="ChEBI" id="CHEBI:58210"/>
    </ligand>
</feature>
<dbReference type="InterPro" id="IPR039063">
    <property type="entry name" value="RibK_CTP-dep"/>
</dbReference>
<comment type="pathway">
    <text evidence="1 16">Cofactor biosynthesis; FMN biosynthesis; FMN from riboflavin (CTP route): step 1/1.</text>
</comment>
<dbReference type="GO" id="GO:0000166">
    <property type="term" value="F:nucleotide binding"/>
    <property type="evidence" value="ECO:0007669"/>
    <property type="project" value="UniProtKB-UniRule"/>
</dbReference>
<dbReference type="AlphaFoldDB" id="A0A1D3KZF7"/>
<feature type="domain" description="Riboflavin kinase" evidence="17">
    <location>
        <begin position="7"/>
        <end position="124"/>
    </location>
</feature>
<keyword evidence="5 16" id="KW-0285">Flavoprotein</keyword>
<reference evidence="18 19" key="1">
    <citation type="submission" date="2016-08" db="EMBL/GenBank/DDBJ databases">
        <authorList>
            <person name="Seilhamer J.J."/>
        </authorList>
    </citation>
    <scope>NUCLEOTIDE SEQUENCE [LARGE SCALE GENOMIC DNA]</scope>
    <source>
        <strain evidence="18">Buetzberg</strain>
    </source>
</reference>
<evidence type="ECO:0000256" key="13">
    <source>
        <dbReference type="ARBA" id="ARBA00030544"/>
    </source>
</evidence>
<evidence type="ECO:0000256" key="10">
    <source>
        <dbReference type="ARBA" id="ARBA00022777"/>
    </source>
</evidence>
<evidence type="ECO:0000256" key="8">
    <source>
        <dbReference type="ARBA" id="ARBA00022723"/>
    </source>
</evidence>
<dbReference type="InterPro" id="IPR023602">
    <property type="entry name" value="Riboflavin_kinase_CTP-dep"/>
</dbReference>
<comment type="cofactor">
    <cofactor evidence="16">
        <name>Mg(2+)</name>
        <dbReference type="ChEBI" id="CHEBI:18420"/>
    </cofactor>
    <text evidence="16">Binds 1 Mg(2+) ion per subunit.</text>
</comment>
<dbReference type="Proteomes" id="UP000094707">
    <property type="component" value="Chromosome I"/>
</dbReference>
<dbReference type="Gene3D" id="2.40.30.30">
    <property type="entry name" value="Riboflavin kinase-like"/>
    <property type="match status" value="1"/>
</dbReference>
<dbReference type="GO" id="GO:0008531">
    <property type="term" value="F:riboflavin kinase activity"/>
    <property type="evidence" value="ECO:0007669"/>
    <property type="project" value="InterPro"/>
</dbReference>
<evidence type="ECO:0000256" key="14">
    <source>
        <dbReference type="ARBA" id="ARBA00033116"/>
    </source>
</evidence>
<comment type="catalytic activity">
    <reaction evidence="15 16">
        <text>riboflavin + CTP = CDP + FMN + H(+)</text>
        <dbReference type="Rhea" id="RHEA:25021"/>
        <dbReference type="ChEBI" id="CHEBI:15378"/>
        <dbReference type="ChEBI" id="CHEBI:37563"/>
        <dbReference type="ChEBI" id="CHEBI:57986"/>
        <dbReference type="ChEBI" id="CHEBI:58069"/>
        <dbReference type="ChEBI" id="CHEBI:58210"/>
        <dbReference type="EC" id="2.7.1.161"/>
    </reaction>
</comment>
<dbReference type="UniPathway" id="UPA00276">
    <property type="reaction ID" value="UER00929"/>
</dbReference>
<evidence type="ECO:0000256" key="16">
    <source>
        <dbReference type="HAMAP-Rule" id="MF_01285"/>
    </source>
</evidence>
<organism evidence="18 19">
    <name type="scientific">Methanobacterium congolense</name>
    <dbReference type="NCBI Taxonomy" id="118062"/>
    <lineage>
        <taxon>Archaea</taxon>
        <taxon>Methanobacteriati</taxon>
        <taxon>Methanobacteriota</taxon>
        <taxon>Methanomada group</taxon>
        <taxon>Methanobacteria</taxon>
        <taxon>Methanobacteriales</taxon>
        <taxon>Methanobacteriaceae</taxon>
        <taxon>Methanobacterium</taxon>
    </lineage>
</organism>
<feature type="binding site" evidence="16">
    <location>
        <position position="101"/>
    </location>
    <ligand>
        <name>FMN</name>
        <dbReference type="ChEBI" id="CHEBI:58210"/>
    </ligand>
</feature>
<proteinExistence type="inferred from homology"/>
<dbReference type="PANTHER" id="PTHR40706:SF1">
    <property type="entry name" value="RIBOFLAVIN KINASE"/>
    <property type="match status" value="1"/>
</dbReference>
<evidence type="ECO:0000256" key="11">
    <source>
        <dbReference type="ARBA" id="ARBA00022842"/>
    </source>
</evidence>
<dbReference type="KEGG" id="mcub:MCBB_0051"/>
<keyword evidence="9 16" id="KW-0547">Nucleotide-binding</keyword>
<dbReference type="InterPro" id="IPR023470">
    <property type="entry name" value="Riboflavin_kinase_archaeal"/>
</dbReference>
<dbReference type="GO" id="GO:0000287">
    <property type="term" value="F:magnesium ion binding"/>
    <property type="evidence" value="ECO:0007669"/>
    <property type="project" value="UniProtKB-UniRule"/>
</dbReference>
<keyword evidence="11 16" id="KW-0460">Magnesium</keyword>